<feature type="compositionally biased region" description="Pro residues" evidence="1">
    <location>
        <begin position="48"/>
        <end position="68"/>
    </location>
</feature>
<evidence type="ECO:0000313" key="2">
    <source>
        <dbReference type="EMBL" id="CAB4321611.1"/>
    </source>
</evidence>
<protein>
    <submittedName>
        <fullName evidence="2">Uncharacterized protein</fullName>
    </submittedName>
</protein>
<sequence>MMYFCLKSITKSDEGTPPRQLSDVESQLSDVELSRSNGREENEDEIYPSPPPSLLHDVPIPPPSPMEQ</sequence>
<evidence type="ECO:0000313" key="3">
    <source>
        <dbReference type="Proteomes" id="UP000507245"/>
    </source>
</evidence>
<accession>A0A6J5Y870</accession>
<dbReference type="AlphaFoldDB" id="A0A6J5Y870"/>
<gene>
    <name evidence="2" type="ORF">ORAREDHAP_LOCUS50815</name>
</gene>
<keyword evidence="3" id="KW-1185">Reference proteome</keyword>
<organism evidence="2 3">
    <name type="scientific">Prunus armeniaca</name>
    <name type="common">Apricot</name>
    <name type="synonym">Armeniaca vulgaris</name>
    <dbReference type="NCBI Taxonomy" id="36596"/>
    <lineage>
        <taxon>Eukaryota</taxon>
        <taxon>Viridiplantae</taxon>
        <taxon>Streptophyta</taxon>
        <taxon>Embryophyta</taxon>
        <taxon>Tracheophyta</taxon>
        <taxon>Spermatophyta</taxon>
        <taxon>Magnoliopsida</taxon>
        <taxon>eudicotyledons</taxon>
        <taxon>Gunneridae</taxon>
        <taxon>Pentapetalae</taxon>
        <taxon>rosids</taxon>
        <taxon>fabids</taxon>
        <taxon>Rosales</taxon>
        <taxon>Rosaceae</taxon>
        <taxon>Amygdaloideae</taxon>
        <taxon>Amygdaleae</taxon>
        <taxon>Prunus</taxon>
    </lineage>
</organism>
<proteinExistence type="predicted"/>
<evidence type="ECO:0000256" key="1">
    <source>
        <dbReference type="SAM" id="MobiDB-lite"/>
    </source>
</evidence>
<dbReference type="EMBL" id="CAEKKB010000008">
    <property type="protein sequence ID" value="CAB4321611.1"/>
    <property type="molecule type" value="Genomic_DNA"/>
</dbReference>
<name>A0A6J5Y870_PRUAR</name>
<feature type="region of interest" description="Disordered" evidence="1">
    <location>
        <begin position="1"/>
        <end position="68"/>
    </location>
</feature>
<reference evidence="3" key="1">
    <citation type="journal article" date="2020" name="Genome Biol.">
        <title>Gamete binning: chromosome-level and haplotype-resolved genome assembly enabled by high-throughput single-cell sequencing of gamete genomes.</title>
        <authorList>
            <person name="Campoy J.A."/>
            <person name="Sun H."/>
            <person name="Goel M."/>
            <person name="Jiao W.-B."/>
            <person name="Folz-Donahue K."/>
            <person name="Wang N."/>
            <person name="Rubio M."/>
            <person name="Liu C."/>
            <person name="Kukat C."/>
            <person name="Ruiz D."/>
            <person name="Huettel B."/>
            <person name="Schneeberger K."/>
        </authorList>
    </citation>
    <scope>NUCLEOTIDE SEQUENCE [LARGE SCALE GENOMIC DNA]</scope>
    <source>
        <strain evidence="3">cv. Rojo Pasion</strain>
    </source>
</reference>
<dbReference type="Proteomes" id="UP000507245">
    <property type="component" value="Unassembled WGS sequence"/>
</dbReference>